<dbReference type="GO" id="GO:0019706">
    <property type="term" value="F:protein-cysteine S-palmitoyltransferase activity"/>
    <property type="evidence" value="ECO:0007669"/>
    <property type="project" value="UniProtKB-EC"/>
</dbReference>
<dbReference type="Pfam" id="PF01529">
    <property type="entry name" value="DHHC"/>
    <property type="match status" value="1"/>
</dbReference>
<evidence type="ECO:0000256" key="7">
    <source>
        <dbReference type="ARBA" id="ARBA00023288"/>
    </source>
</evidence>
<reference evidence="14" key="1">
    <citation type="submission" date="2019-04" db="EMBL/GenBank/DDBJ databases">
        <title>Sequencing of skin fungus with MAO and IRED activity.</title>
        <authorList>
            <person name="Marsaioli A.J."/>
            <person name="Bonatto J.M.C."/>
            <person name="Reis Junior O."/>
        </authorList>
    </citation>
    <scope>NUCLEOTIDE SEQUENCE</scope>
    <source>
        <strain evidence="14">28M1</strain>
    </source>
</reference>
<keyword evidence="15" id="KW-1185">Reference proteome</keyword>
<feature type="transmembrane region" description="Helical" evidence="11">
    <location>
        <begin position="16"/>
        <end position="42"/>
    </location>
</feature>
<organism evidence="14 15">
    <name type="scientific">Didymella heteroderae</name>
    <dbReference type="NCBI Taxonomy" id="1769908"/>
    <lineage>
        <taxon>Eukaryota</taxon>
        <taxon>Fungi</taxon>
        <taxon>Dikarya</taxon>
        <taxon>Ascomycota</taxon>
        <taxon>Pezizomycotina</taxon>
        <taxon>Dothideomycetes</taxon>
        <taxon>Pleosporomycetidae</taxon>
        <taxon>Pleosporales</taxon>
        <taxon>Pleosporineae</taxon>
        <taxon>Didymellaceae</taxon>
        <taxon>Didymella</taxon>
    </lineage>
</organism>
<evidence type="ECO:0000256" key="2">
    <source>
        <dbReference type="ARBA" id="ARBA00022679"/>
    </source>
</evidence>
<dbReference type="GO" id="GO:0006612">
    <property type="term" value="P:protein targeting to membrane"/>
    <property type="evidence" value="ECO:0007669"/>
    <property type="project" value="TreeGrafter"/>
</dbReference>
<dbReference type="GO" id="GO:0005794">
    <property type="term" value="C:Golgi apparatus"/>
    <property type="evidence" value="ECO:0007669"/>
    <property type="project" value="TreeGrafter"/>
</dbReference>
<keyword evidence="8 11" id="KW-0012">Acyltransferase</keyword>
<dbReference type="PANTHER" id="PTHR22883">
    <property type="entry name" value="ZINC FINGER DHHC DOMAIN CONTAINING PROTEIN"/>
    <property type="match status" value="1"/>
</dbReference>
<keyword evidence="3 11" id="KW-0812">Transmembrane</keyword>
<feature type="transmembrane region" description="Helical" evidence="11">
    <location>
        <begin position="176"/>
        <end position="197"/>
    </location>
</feature>
<name>A0A9P4WTV5_9PLEO</name>
<keyword evidence="5 11" id="KW-0472">Membrane</keyword>
<dbReference type="EMBL" id="SWKV01000020">
    <property type="protein sequence ID" value="KAF3041522.1"/>
    <property type="molecule type" value="Genomic_DNA"/>
</dbReference>
<dbReference type="PANTHER" id="PTHR22883:SF23">
    <property type="entry name" value="PALMITOYLTRANSFERASE ZDHHC6"/>
    <property type="match status" value="1"/>
</dbReference>
<evidence type="ECO:0000256" key="3">
    <source>
        <dbReference type="ARBA" id="ARBA00022692"/>
    </source>
</evidence>
<evidence type="ECO:0000256" key="12">
    <source>
        <dbReference type="SAM" id="MobiDB-lite"/>
    </source>
</evidence>
<dbReference type="GO" id="GO:0005783">
    <property type="term" value="C:endoplasmic reticulum"/>
    <property type="evidence" value="ECO:0007669"/>
    <property type="project" value="TreeGrafter"/>
</dbReference>
<dbReference type="GO" id="GO:0016020">
    <property type="term" value="C:membrane"/>
    <property type="evidence" value="ECO:0007669"/>
    <property type="project" value="UniProtKB-SubCell"/>
</dbReference>
<evidence type="ECO:0000256" key="4">
    <source>
        <dbReference type="ARBA" id="ARBA00022989"/>
    </source>
</evidence>
<dbReference type="AlphaFoldDB" id="A0A9P4WTV5"/>
<keyword evidence="4 11" id="KW-1133">Transmembrane helix</keyword>
<dbReference type="Proteomes" id="UP000758155">
    <property type="component" value="Unassembled WGS sequence"/>
</dbReference>
<evidence type="ECO:0000313" key="15">
    <source>
        <dbReference type="Proteomes" id="UP000758155"/>
    </source>
</evidence>
<comment type="catalytic activity">
    <reaction evidence="10 11">
        <text>L-cysteinyl-[protein] + hexadecanoyl-CoA = S-hexadecanoyl-L-cysteinyl-[protein] + CoA</text>
        <dbReference type="Rhea" id="RHEA:36683"/>
        <dbReference type="Rhea" id="RHEA-COMP:10131"/>
        <dbReference type="Rhea" id="RHEA-COMP:11032"/>
        <dbReference type="ChEBI" id="CHEBI:29950"/>
        <dbReference type="ChEBI" id="CHEBI:57287"/>
        <dbReference type="ChEBI" id="CHEBI:57379"/>
        <dbReference type="ChEBI" id="CHEBI:74151"/>
        <dbReference type="EC" id="2.3.1.225"/>
    </reaction>
</comment>
<sequence>MATTLPPSSRARAQRLLAVLKVLLVWTYVVCGPVFFAAQAIVPVYFLDYELTATIFSVPVSGPVVYNIPRERDVGLAAVLVVLLALPEVIWLAAIAYCLYTTWVTARNWRPLSHPDETPVQMDPRSLERRWCHQCEIFKGNRTYHCKEVGKCLPFLDHFCVCWFGAVWGYNIKAYLAFLTFLLAHQLGCLAVGCWVLDKKNPYHHTNWPASAVGLVGLNLLGTSLLNFTFWKSLACRNQLLMEKEAEVRVFRLEDGVYEWTTKDPKSSPWNLGVKNNLRFALGPWWSFPLFWTFSPVKEACRLEIFEMKALKASIPFSPVSSLLSSDADLPRFRRRTRYAATTGFEETSLPPASASSPDLFSPAATATRHVRPYTDPF</sequence>
<dbReference type="PROSITE" id="PS50216">
    <property type="entry name" value="DHHC"/>
    <property type="match status" value="1"/>
</dbReference>
<evidence type="ECO:0000313" key="14">
    <source>
        <dbReference type="EMBL" id="KAF3041522.1"/>
    </source>
</evidence>
<feature type="transmembrane region" description="Helical" evidence="11">
    <location>
        <begin position="74"/>
        <end position="100"/>
    </location>
</feature>
<comment type="similarity">
    <text evidence="9">Belongs to the DHHC palmitoyltransferase family. PFA5 subfamily.</text>
</comment>
<comment type="caution">
    <text evidence="14">The sequence shown here is derived from an EMBL/GenBank/DDBJ whole genome shotgun (WGS) entry which is preliminary data.</text>
</comment>
<accession>A0A9P4WTV5</accession>
<protein>
    <recommendedName>
        <fullName evidence="11">Palmitoyltransferase</fullName>
        <ecNumber evidence="11">2.3.1.225</ecNumber>
    </recommendedName>
</protein>
<keyword evidence="6" id="KW-0564">Palmitate</keyword>
<evidence type="ECO:0000256" key="1">
    <source>
        <dbReference type="ARBA" id="ARBA00004141"/>
    </source>
</evidence>
<gene>
    <name evidence="14" type="primary">PFA4_1</name>
    <name evidence="14" type="ORF">E8E12_004964</name>
</gene>
<proteinExistence type="inferred from homology"/>
<dbReference type="EC" id="2.3.1.225" evidence="11"/>
<evidence type="ECO:0000256" key="11">
    <source>
        <dbReference type="RuleBase" id="RU079119"/>
    </source>
</evidence>
<dbReference type="OrthoDB" id="3777395at2759"/>
<feature type="region of interest" description="Disordered" evidence="12">
    <location>
        <begin position="345"/>
        <end position="378"/>
    </location>
</feature>
<dbReference type="InterPro" id="IPR039859">
    <property type="entry name" value="PFA4/ZDH16/20/ERF2-like"/>
</dbReference>
<comment type="subcellular location">
    <subcellularLocation>
        <location evidence="1">Membrane</location>
        <topology evidence="1">Multi-pass membrane protein</topology>
    </subcellularLocation>
</comment>
<evidence type="ECO:0000259" key="13">
    <source>
        <dbReference type="Pfam" id="PF01529"/>
    </source>
</evidence>
<dbReference type="InterPro" id="IPR001594">
    <property type="entry name" value="Palmitoyltrfase_DHHC"/>
</dbReference>
<evidence type="ECO:0000256" key="5">
    <source>
        <dbReference type="ARBA" id="ARBA00023136"/>
    </source>
</evidence>
<evidence type="ECO:0000256" key="9">
    <source>
        <dbReference type="ARBA" id="ARBA00038298"/>
    </source>
</evidence>
<feature type="domain" description="Palmitoyltransferase DHHC" evidence="13">
    <location>
        <begin position="128"/>
        <end position="206"/>
    </location>
</feature>
<feature type="transmembrane region" description="Helical" evidence="11">
    <location>
        <begin position="209"/>
        <end position="231"/>
    </location>
</feature>
<comment type="domain">
    <text evidence="11">The DHHC domain is required for palmitoyltransferase activity.</text>
</comment>
<keyword evidence="2 11" id="KW-0808">Transferase</keyword>
<feature type="compositionally biased region" description="Low complexity" evidence="12">
    <location>
        <begin position="345"/>
        <end position="365"/>
    </location>
</feature>
<evidence type="ECO:0000256" key="8">
    <source>
        <dbReference type="ARBA" id="ARBA00023315"/>
    </source>
</evidence>
<evidence type="ECO:0000256" key="6">
    <source>
        <dbReference type="ARBA" id="ARBA00023139"/>
    </source>
</evidence>
<evidence type="ECO:0000256" key="10">
    <source>
        <dbReference type="ARBA" id="ARBA00048048"/>
    </source>
</evidence>
<keyword evidence="7" id="KW-0449">Lipoprotein</keyword>